<dbReference type="Pfam" id="PF01420">
    <property type="entry name" value="Methylase_S"/>
    <property type="match status" value="2"/>
</dbReference>
<dbReference type="RefSeq" id="WP_252774324.1">
    <property type="nucleotide sequence ID" value="NZ_CP097122.1"/>
</dbReference>
<sequence length="419" mass="48758">MNKNVPAIRFQGFHDDWEQRKFFDNIKDTIDFRGRTPKKIGFDWEKSDDGYLALSALNVKNGYIDLSAEAHYGSQEMYDKWMGGKFLHKGQVLFTTEAPMGKVAQVPDNRGYILSQRTIAFIVHDDKIIENFLAVMLRTPKSFNELTKLASGGTAKGVSQKSLKHFEVTTPKQLTEQQKIGSFFQRLDNLITLHQRKLNLLKEQKKSLLQKMFPKKDEKIPEIRFNGFTDDWEQRKLGEVTDKVKEKNKTGEFTETLTNSAEYGIINQRDFFDKDISNAKNLDGYYIVKNNDFVYNPRISNFSPVGPIKRNKLGKTGVMSPLYYVFRAHGIDKNYLEKYFDTTYWHRFMEQNGDTGARSDRFAIKDSVFVEMPIPYPTMAEQEKIGLFFRHLDKTITLHQRKLDALQEQKKGLLQKMFV</sequence>
<accession>A0ABY5C2I2</accession>
<dbReference type="Gene3D" id="3.90.220.20">
    <property type="entry name" value="DNA methylase specificity domains"/>
    <property type="match status" value="2"/>
</dbReference>
<dbReference type="InterPro" id="IPR000055">
    <property type="entry name" value="Restrct_endonuc_typeI_TRD"/>
</dbReference>
<evidence type="ECO:0000256" key="2">
    <source>
        <dbReference type="ARBA" id="ARBA00022747"/>
    </source>
</evidence>
<dbReference type="SUPFAM" id="SSF116734">
    <property type="entry name" value="DNA methylase specificity domain"/>
    <property type="match status" value="2"/>
</dbReference>
<reference evidence="6" key="1">
    <citation type="submission" date="2022-05" db="EMBL/GenBank/DDBJ databases">
        <authorList>
            <person name="Oliphant S.A."/>
            <person name="Watson-Haigh N.S."/>
            <person name="Sumby K.M."/>
            <person name="Gardner J.M."/>
            <person name="Jiranek V."/>
        </authorList>
    </citation>
    <scope>NUCLEOTIDE SEQUENCE</scope>
    <source>
        <strain evidence="6">KI3_B9</strain>
    </source>
</reference>
<organism evidence="6 7">
    <name type="scientific">Fructobacillus americanaquae</name>
    <dbReference type="NCBI Taxonomy" id="2940302"/>
    <lineage>
        <taxon>Bacteria</taxon>
        <taxon>Bacillati</taxon>
        <taxon>Bacillota</taxon>
        <taxon>Bacilli</taxon>
        <taxon>Lactobacillales</taxon>
        <taxon>Lactobacillaceae</taxon>
        <taxon>Fructobacillus</taxon>
    </lineage>
</organism>
<evidence type="ECO:0000259" key="5">
    <source>
        <dbReference type="Pfam" id="PF01420"/>
    </source>
</evidence>
<keyword evidence="7" id="KW-1185">Reference proteome</keyword>
<proteinExistence type="inferred from homology"/>
<keyword evidence="3" id="KW-0238">DNA-binding</keyword>
<feature type="coiled-coil region" evidence="4">
    <location>
        <begin position="184"/>
        <end position="211"/>
    </location>
</feature>
<gene>
    <name evidence="6" type="ORF">M3M36_02790</name>
</gene>
<keyword evidence="2" id="KW-0680">Restriction system</keyword>
<protein>
    <submittedName>
        <fullName evidence="6">Restriction endonuclease subunit S</fullName>
    </submittedName>
</protein>
<comment type="similarity">
    <text evidence="1">Belongs to the type-I restriction system S methylase family.</text>
</comment>
<keyword evidence="6" id="KW-0255">Endonuclease</keyword>
<dbReference type="Proteomes" id="UP001056093">
    <property type="component" value="Chromosome"/>
</dbReference>
<feature type="domain" description="Type I restriction modification DNA specificity" evidence="5">
    <location>
        <begin position="86"/>
        <end position="202"/>
    </location>
</feature>
<evidence type="ECO:0000256" key="3">
    <source>
        <dbReference type="ARBA" id="ARBA00023125"/>
    </source>
</evidence>
<evidence type="ECO:0000256" key="4">
    <source>
        <dbReference type="SAM" id="Coils"/>
    </source>
</evidence>
<dbReference type="EMBL" id="CP097122">
    <property type="protein sequence ID" value="USS92552.1"/>
    <property type="molecule type" value="Genomic_DNA"/>
</dbReference>
<keyword evidence="4" id="KW-0175">Coiled coil</keyword>
<evidence type="ECO:0000313" key="7">
    <source>
        <dbReference type="Proteomes" id="UP001056093"/>
    </source>
</evidence>
<keyword evidence="6" id="KW-0540">Nuclease</keyword>
<keyword evidence="6" id="KW-0378">Hydrolase</keyword>
<dbReference type="PANTHER" id="PTHR30408">
    <property type="entry name" value="TYPE-1 RESTRICTION ENZYME ECOKI SPECIFICITY PROTEIN"/>
    <property type="match status" value="1"/>
</dbReference>
<evidence type="ECO:0000256" key="1">
    <source>
        <dbReference type="ARBA" id="ARBA00010923"/>
    </source>
</evidence>
<feature type="domain" description="Type I restriction modification DNA specificity" evidence="5">
    <location>
        <begin position="230"/>
        <end position="407"/>
    </location>
</feature>
<dbReference type="GO" id="GO:0004519">
    <property type="term" value="F:endonuclease activity"/>
    <property type="evidence" value="ECO:0007669"/>
    <property type="project" value="UniProtKB-KW"/>
</dbReference>
<dbReference type="PANTHER" id="PTHR30408:SF12">
    <property type="entry name" value="TYPE I RESTRICTION ENZYME MJAVIII SPECIFICITY SUBUNIT"/>
    <property type="match status" value="1"/>
</dbReference>
<evidence type="ECO:0000313" key="6">
    <source>
        <dbReference type="EMBL" id="USS92552.1"/>
    </source>
</evidence>
<feature type="coiled-coil region" evidence="4">
    <location>
        <begin position="389"/>
        <end position="416"/>
    </location>
</feature>
<dbReference type="InterPro" id="IPR044946">
    <property type="entry name" value="Restrct_endonuc_typeI_TRD_sf"/>
</dbReference>
<name>A0ABY5C2I2_9LACO</name>
<dbReference type="InterPro" id="IPR052021">
    <property type="entry name" value="Type-I_RS_S_subunit"/>
</dbReference>
<dbReference type="Gene3D" id="1.10.287.1120">
    <property type="entry name" value="Bipartite methylase S protein"/>
    <property type="match status" value="1"/>
</dbReference>